<name>A0ACB7XVM6_9ERIC</name>
<protein>
    <submittedName>
        <fullName evidence="1">Uncharacterized protein</fullName>
    </submittedName>
</protein>
<comment type="caution">
    <text evidence="1">The sequence shown here is derived from an EMBL/GenBank/DDBJ whole genome shotgun (WGS) entry which is preliminary data.</text>
</comment>
<gene>
    <name evidence="1" type="ORF">Vadar_000375</name>
</gene>
<keyword evidence="2" id="KW-1185">Reference proteome</keyword>
<organism evidence="1 2">
    <name type="scientific">Vaccinium darrowii</name>
    <dbReference type="NCBI Taxonomy" id="229202"/>
    <lineage>
        <taxon>Eukaryota</taxon>
        <taxon>Viridiplantae</taxon>
        <taxon>Streptophyta</taxon>
        <taxon>Embryophyta</taxon>
        <taxon>Tracheophyta</taxon>
        <taxon>Spermatophyta</taxon>
        <taxon>Magnoliopsida</taxon>
        <taxon>eudicotyledons</taxon>
        <taxon>Gunneridae</taxon>
        <taxon>Pentapetalae</taxon>
        <taxon>asterids</taxon>
        <taxon>Ericales</taxon>
        <taxon>Ericaceae</taxon>
        <taxon>Vaccinioideae</taxon>
        <taxon>Vaccinieae</taxon>
        <taxon>Vaccinium</taxon>
    </lineage>
</organism>
<dbReference type="EMBL" id="CM037155">
    <property type="protein sequence ID" value="KAH7845292.1"/>
    <property type="molecule type" value="Genomic_DNA"/>
</dbReference>
<reference evidence="1 2" key="1">
    <citation type="journal article" date="2021" name="Hortic Res">
        <title>High-quality reference genome and annotation aids understanding of berry development for evergreen blueberry (Vaccinium darrowii).</title>
        <authorList>
            <person name="Yu J."/>
            <person name="Hulse-Kemp A.M."/>
            <person name="Babiker E."/>
            <person name="Staton M."/>
        </authorList>
    </citation>
    <scope>NUCLEOTIDE SEQUENCE [LARGE SCALE GENOMIC DNA]</scope>
    <source>
        <strain evidence="2">cv. NJ 8807/NJ 8810</strain>
        <tissue evidence="1">Young leaf</tissue>
    </source>
</reference>
<sequence length="154" mass="17713">MDDTDVDFFLETLKHLITSSDLYLTIKEKQQLESLEKKIEYLRGFLKVTEKKRNECSEVMKLVKQIRDVVSKAGNIVREFVVDPVKANASYPLHEHQDHLSLDLECVEKEIKTLTDEVMQIYDQNMYDINVVGITKLKHSSTRSGGIGPPTDDQ</sequence>
<accession>A0ACB7XVM6</accession>
<proteinExistence type="predicted"/>
<evidence type="ECO:0000313" key="1">
    <source>
        <dbReference type="EMBL" id="KAH7845292.1"/>
    </source>
</evidence>
<dbReference type="Proteomes" id="UP000828048">
    <property type="component" value="Chromosome 5"/>
</dbReference>
<evidence type="ECO:0000313" key="2">
    <source>
        <dbReference type="Proteomes" id="UP000828048"/>
    </source>
</evidence>